<dbReference type="Proteomes" id="UP001428290">
    <property type="component" value="Unassembled WGS sequence"/>
</dbReference>
<keyword evidence="2" id="KW-1185">Reference proteome</keyword>
<reference evidence="1 2" key="1">
    <citation type="submission" date="2024-02" db="EMBL/GenBank/DDBJ databases">
        <title>Herpetosiphon gulosus NBRC 112829.</title>
        <authorList>
            <person name="Ichikawa N."/>
            <person name="Katano-Makiyama Y."/>
            <person name="Hidaka K."/>
        </authorList>
    </citation>
    <scope>NUCLEOTIDE SEQUENCE [LARGE SCALE GENOMIC DNA]</scope>
    <source>
        <strain evidence="1 2">NBRC 112829</strain>
    </source>
</reference>
<comment type="caution">
    <text evidence="1">The sequence shown here is derived from an EMBL/GenBank/DDBJ whole genome shotgun (WGS) entry which is preliminary data.</text>
</comment>
<dbReference type="RefSeq" id="WP_345722073.1">
    <property type="nucleotide sequence ID" value="NZ_BAABRU010000007.1"/>
</dbReference>
<evidence type="ECO:0000313" key="1">
    <source>
        <dbReference type="EMBL" id="GAA5528459.1"/>
    </source>
</evidence>
<gene>
    <name evidence="1" type="ORF">Hgul01_02260</name>
</gene>
<dbReference type="EMBL" id="BAABRU010000007">
    <property type="protein sequence ID" value="GAA5528459.1"/>
    <property type="molecule type" value="Genomic_DNA"/>
</dbReference>
<sequence length="82" mass="9645">MNVKREILMQGVELAPIVERLKEEGPKRGLSQSANNEYGPVFINHHYDLRIERDPGDWGQYRLMLMHKLQPKSSFFGMFRRG</sequence>
<proteinExistence type="predicted"/>
<evidence type="ECO:0000313" key="2">
    <source>
        <dbReference type="Proteomes" id="UP001428290"/>
    </source>
</evidence>
<name>A0ABP9WZC6_9CHLR</name>
<protein>
    <submittedName>
        <fullName evidence="1">Uncharacterized protein</fullName>
    </submittedName>
</protein>
<organism evidence="1 2">
    <name type="scientific">Herpetosiphon gulosus</name>
    <dbReference type="NCBI Taxonomy" id="1973496"/>
    <lineage>
        <taxon>Bacteria</taxon>
        <taxon>Bacillati</taxon>
        <taxon>Chloroflexota</taxon>
        <taxon>Chloroflexia</taxon>
        <taxon>Herpetosiphonales</taxon>
        <taxon>Herpetosiphonaceae</taxon>
        <taxon>Herpetosiphon</taxon>
    </lineage>
</organism>
<accession>A0ABP9WZC6</accession>